<dbReference type="EMBL" id="JAEPBH010000056">
    <property type="protein sequence ID" value="MBK4716819.1"/>
    <property type="molecule type" value="Genomic_DNA"/>
</dbReference>
<organism evidence="3 4">
    <name type="scientific">Tenebrionibacter intestinalis</name>
    <dbReference type="NCBI Taxonomy" id="2799638"/>
    <lineage>
        <taxon>Bacteria</taxon>
        <taxon>Pseudomonadati</taxon>
        <taxon>Pseudomonadota</taxon>
        <taxon>Gammaproteobacteria</taxon>
        <taxon>Enterobacterales</taxon>
        <taxon>Enterobacteriaceae</taxon>
        <taxon>Tenebrionibacter/Tenebrionicola group</taxon>
        <taxon>Tenebrionibacter</taxon>
    </lineage>
</organism>
<dbReference type="Pfam" id="PF20552">
    <property type="entry name" value="HTH_62"/>
    <property type="match status" value="1"/>
</dbReference>
<evidence type="ECO:0000259" key="2">
    <source>
        <dbReference type="Pfam" id="PF20552"/>
    </source>
</evidence>
<proteinExistence type="predicted"/>
<evidence type="ECO:0000313" key="3">
    <source>
        <dbReference type="EMBL" id="MBK4716819.1"/>
    </source>
</evidence>
<sequence>MSIDIIQDVNPSLPENRQFAPPKEGGNGNIHTPGAWQNIIWQTRSRVPEAFELNLICALEQLFDDGAQTPGELVEGLNQQKNYDQQGEPWSEASFRAFLQVNGY</sequence>
<dbReference type="AlphaFoldDB" id="A0A8K0V8E8"/>
<accession>A0A8K0V8E8</accession>
<reference evidence="3" key="1">
    <citation type="submission" date="2021-01" db="EMBL/GenBank/DDBJ databases">
        <title>Intestinitalea alba gen. nov., sp. nov., a novel genus of the family Enterobacteriaceae, isolated from the gut of the plastic-eating mealworm Tenebrio molitor L.</title>
        <authorList>
            <person name="Yang Y."/>
        </authorList>
    </citation>
    <scope>NUCLEOTIDE SEQUENCE</scope>
    <source>
        <strain evidence="3">BIT-L3</strain>
    </source>
</reference>
<feature type="region of interest" description="Disordered" evidence="1">
    <location>
        <begin position="12"/>
        <end position="31"/>
    </location>
</feature>
<comment type="caution">
    <text evidence="3">The sequence shown here is derived from an EMBL/GenBank/DDBJ whole genome shotgun (WGS) entry which is preliminary data.</text>
</comment>
<dbReference type="RefSeq" id="WP_238715091.1">
    <property type="nucleotide sequence ID" value="NZ_JAEPBH010000056.1"/>
</dbReference>
<gene>
    <name evidence="3" type="ORF">JJB97_16065</name>
</gene>
<dbReference type="Proteomes" id="UP000659047">
    <property type="component" value="Unassembled WGS sequence"/>
</dbReference>
<evidence type="ECO:0000256" key="1">
    <source>
        <dbReference type="SAM" id="MobiDB-lite"/>
    </source>
</evidence>
<evidence type="ECO:0000313" key="4">
    <source>
        <dbReference type="Proteomes" id="UP000659047"/>
    </source>
</evidence>
<keyword evidence="4" id="KW-1185">Reference proteome</keyword>
<dbReference type="InterPro" id="IPR046789">
    <property type="entry name" value="HTH_62"/>
</dbReference>
<feature type="domain" description="Recombinase-like" evidence="2">
    <location>
        <begin position="31"/>
        <end position="104"/>
    </location>
</feature>
<name>A0A8K0V8E8_9ENTR</name>
<protein>
    <recommendedName>
        <fullName evidence="2">Recombinase-like domain-containing protein</fullName>
    </recommendedName>
</protein>